<name>A0A328P0F8_9GAMM</name>
<evidence type="ECO:0000313" key="3">
    <source>
        <dbReference type="Proteomes" id="UP000248926"/>
    </source>
</evidence>
<reference evidence="2 3" key="1">
    <citation type="journal article" date="2018" name="Genet. Mol. Biol.">
        <title>The genome sequence of Dyella jiangningensis FCAV SCS01 from a lignocellulose-decomposing microbial consortium metagenome reveals potential for biotechnological applications.</title>
        <authorList>
            <person name="Desiderato J.G."/>
            <person name="Alvarenga D.O."/>
            <person name="Constancio M.T.L."/>
            <person name="Alves L.M.C."/>
            <person name="Varani A.M."/>
        </authorList>
    </citation>
    <scope>NUCLEOTIDE SEQUENCE [LARGE SCALE GENOMIC DNA]</scope>
    <source>
        <strain evidence="2 3">FCAV SCS01</strain>
    </source>
</reference>
<keyword evidence="3" id="KW-1185">Reference proteome</keyword>
<dbReference type="Proteomes" id="UP000248926">
    <property type="component" value="Unassembled WGS sequence"/>
</dbReference>
<accession>A0A328P0F8</accession>
<proteinExistence type="predicted"/>
<dbReference type="EMBL" id="NFZS01000004">
    <property type="protein sequence ID" value="RAO75680.1"/>
    <property type="molecule type" value="Genomic_DNA"/>
</dbReference>
<organism evidence="2 3">
    <name type="scientific">Dyella jiangningensis</name>
    <dbReference type="NCBI Taxonomy" id="1379159"/>
    <lineage>
        <taxon>Bacteria</taxon>
        <taxon>Pseudomonadati</taxon>
        <taxon>Pseudomonadota</taxon>
        <taxon>Gammaproteobacteria</taxon>
        <taxon>Lysobacterales</taxon>
        <taxon>Rhodanobacteraceae</taxon>
        <taxon>Dyella</taxon>
    </lineage>
</organism>
<evidence type="ECO:0000259" key="1">
    <source>
        <dbReference type="Pfam" id="PF13936"/>
    </source>
</evidence>
<dbReference type="InterPro" id="IPR025246">
    <property type="entry name" value="IS30-like_HTH"/>
</dbReference>
<dbReference type="AlphaFoldDB" id="A0A328P0F8"/>
<comment type="caution">
    <text evidence="2">The sequence shown here is derived from an EMBL/GenBank/DDBJ whole genome shotgun (WGS) entry which is preliminary data.</text>
</comment>
<feature type="domain" description="Transposase IS30-like HTH" evidence="1">
    <location>
        <begin position="4"/>
        <end position="36"/>
    </location>
</feature>
<dbReference type="Pfam" id="PF13936">
    <property type="entry name" value="HTH_38"/>
    <property type="match status" value="1"/>
</dbReference>
<sequence length="75" mass="7996">MGQHYSHLSAEERGAIMVGKARGESARQLGRLLGRSGYTATRRSGEGLKQLRWTLRESGAAASLFPLSPPGRGTG</sequence>
<gene>
    <name evidence="2" type="ORF">CA260_16665</name>
</gene>
<protein>
    <recommendedName>
        <fullName evidence="1">Transposase IS30-like HTH domain-containing protein</fullName>
    </recommendedName>
</protein>
<dbReference type="OrthoDB" id="9803231at2"/>
<evidence type="ECO:0000313" key="2">
    <source>
        <dbReference type="EMBL" id="RAO75680.1"/>
    </source>
</evidence>